<feature type="compositionally biased region" description="Low complexity" evidence="1">
    <location>
        <begin position="257"/>
        <end position="268"/>
    </location>
</feature>
<keyword evidence="3" id="KW-1185">Reference proteome</keyword>
<accession>A0A9P7UTT8</accession>
<evidence type="ECO:0000313" key="2">
    <source>
        <dbReference type="EMBL" id="KAG7093843.1"/>
    </source>
</evidence>
<dbReference type="KEGG" id="more:E1B28_007482"/>
<dbReference type="AlphaFoldDB" id="A0A9P7UTT8"/>
<feature type="region of interest" description="Disordered" evidence="1">
    <location>
        <begin position="252"/>
        <end position="272"/>
    </location>
</feature>
<gene>
    <name evidence="2" type="ORF">E1B28_007482</name>
</gene>
<protein>
    <submittedName>
        <fullName evidence="2">Uncharacterized protein</fullName>
    </submittedName>
</protein>
<dbReference type="Proteomes" id="UP001049176">
    <property type="component" value="Chromosome 4"/>
</dbReference>
<name>A0A9P7UTT8_9AGAR</name>
<organism evidence="2 3">
    <name type="scientific">Marasmius oreades</name>
    <name type="common">fairy-ring Marasmius</name>
    <dbReference type="NCBI Taxonomy" id="181124"/>
    <lineage>
        <taxon>Eukaryota</taxon>
        <taxon>Fungi</taxon>
        <taxon>Dikarya</taxon>
        <taxon>Basidiomycota</taxon>
        <taxon>Agaricomycotina</taxon>
        <taxon>Agaricomycetes</taxon>
        <taxon>Agaricomycetidae</taxon>
        <taxon>Agaricales</taxon>
        <taxon>Marasmiineae</taxon>
        <taxon>Marasmiaceae</taxon>
        <taxon>Marasmius</taxon>
    </lineage>
</organism>
<feature type="compositionally biased region" description="Low complexity" evidence="1">
    <location>
        <begin position="381"/>
        <end position="390"/>
    </location>
</feature>
<proteinExistence type="predicted"/>
<comment type="caution">
    <text evidence="2">The sequence shown here is derived from an EMBL/GenBank/DDBJ whole genome shotgun (WGS) entry which is preliminary data.</text>
</comment>
<evidence type="ECO:0000313" key="3">
    <source>
        <dbReference type="Proteomes" id="UP001049176"/>
    </source>
</evidence>
<dbReference type="OrthoDB" id="3231351at2759"/>
<dbReference type="EMBL" id="CM032184">
    <property type="protein sequence ID" value="KAG7093843.1"/>
    <property type="molecule type" value="Genomic_DNA"/>
</dbReference>
<evidence type="ECO:0000256" key="1">
    <source>
        <dbReference type="SAM" id="MobiDB-lite"/>
    </source>
</evidence>
<sequence>MADDFNSDASTAHIPDVSVLTPPSSQPKKLTIRRPCNANKLSPLPVQFNWSGDKNAKTWSLIDLMEKPENFKVLFGTKKGENSSGDSKSAVYQRIAWEIWPQYCELNLRGTWTRVQGKITTLVKEYKKEAKNLRQTGNGVQEGKDNEDRELRWYIPSTGPDQNTPPEARNIWEAIEQRFPFFPCLHQFLSTRPNVIPPVVTTGVTPSGRQTVFLQQPAATMSTPIFRTVSDSQIDPQILAESAAARTNVQPTHTIMPTSSPSNPDTSSMQVTPTPASCINRVQNVIASVPKPRQKRTLEDVLMDITEKNAAVALQHAEAERKAKRRREDHERRRLGLDEKNQVLAMVKMGLYNIEEAKKKIKKINHQIRKETSAPSPPSSPSRISEPSSPVQEREGSLTHWDIMDDEFELPIEID</sequence>
<dbReference type="GeneID" id="66076558"/>
<reference evidence="2" key="1">
    <citation type="journal article" date="2021" name="Genome Biol. Evol.">
        <title>The assembled and annotated genome of the fairy-ring fungus Marasmius oreades.</title>
        <authorList>
            <person name="Hiltunen M."/>
            <person name="Ament-Velasquez S.L."/>
            <person name="Johannesson H."/>
        </authorList>
    </citation>
    <scope>NUCLEOTIDE SEQUENCE</scope>
    <source>
        <strain evidence="2">03SP1</strain>
    </source>
</reference>
<dbReference type="RefSeq" id="XP_043010313.1">
    <property type="nucleotide sequence ID" value="XM_043152227.1"/>
</dbReference>
<feature type="region of interest" description="Disordered" evidence="1">
    <location>
        <begin position="367"/>
        <end position="404"/>
    </location>
</feature>